<dbReference type="Pfam" id="PF11848">
    <property type="entry name" value="DUF3368"/>
    <property type="match status" value="1"/>
</dbReference>
<protein>
    <recommendedName>
        <fullName evidence="2">PIN domain-containing protein</fullName>
    </recommendedName>
</protein>
<sequence length="169" mass="19816">MTIIICDSSFLVLISKLELLDLLIELFENIIIPQSVFIEAVDQGKKLKKMDAFLIEKRINDQKILVEEIKDLTEKGNLIRNFNLHEGESEALILYLEKKAELLGTDDYKTLKVCKILNIKYFTTPLFIFLCYSKNRLSKNIAIAKYEELQEFGWYKEDLILDFKNRIES</sequence>
<dbReference type="PANTHER" id="PTHR39550:SF1">
    <property type="entry name" value="SLL0658 PROTEIN"/>
    <property type="match status" value="1"/>
</dbReference>
<evidence type="ECO:0008006" key="2">
    <source>
        <dbReference type="Google" id="ProtNLM"/>
    </source>
</evidence>
<dbReference type="InterPro" id="IPR021799">
    <property type="entry name" value="PIN-like_prokaryotic"/>
</dbReference>
<dbReference type="AlphaFoldDB" id="A0A0F9KXH5"/>
<accession>A0A0F9KXH5</accession>
<gene>
    <name evidence="1" type="ORF">LCGC14_1348870</name>
</gene>
<dbReference type="EMBL" id="LAZR01008318">
    <property type="protein sequence ID" value="KKM79541.1"/>
    <property type="molecule type" value="Genomic_DNA"/>
</dbReference>
<evidence type="ECO:0000313" key="1">
    <source>
        <dbReference type="EMBL" id="KKM79541.1"/>
    </source>
</evidence>
<reference evidence="1" key="1">
    <citation type="journal article" date="2015" name="Nature">
        <title>Complex archaea that bridge the gap between prokaryotes and eukaryotes.</title>
        <authorList>
            <person name="Spang A."/>
            <person name="Saw J.H."/>
            <person name="Jorgensen S.L."/>
            <person name="Zaremba-Niedzwiedzka K."/>
            <person name="Martijn J."/>
            <person name="Lind A.E."/>
            <person name="van Eijk R."/>
            <person name="Schleper C."/>
            <person name="Guy L."/>
            <person name="Ettema T.J."/>
        </authorList>
    </citation>
    <scope>NUCLEOTIDE SEQUENCE</scope>
</reference>
<dbReference type="PANTHER" id="PTHR39550">
    <property type="entry name" value="SLL0658 PROTEIN"/>
    <property type="match status" value="1"/>
</dbReference>
<name>A0A0F9KXH5_9ZZZZ</name>
<organism evidence="1">
    <name type="scientific">marine sediment metagenome</name>
    <dbReference type="NCBI Taxonomy" id="412755"/>
    <lineage>
        <taxon>unclassified sequences</taxon>
        <taxon>metagenomes</taxon>
        <taxon>ecological metagenomes</taxon>
    </lineage>
</organism>
<proteinExistence type="predicted"/>
<comment type="caution">
    <text evidence="1">The sequence shown here is derived from an EMBL/GenBank/DDBJ whole genome shotgun (WGS) entry which is preliminary data.</text>
</comment>